<gene>
    <name evidence="1" type="ORF">BD410DRAFT_842731</name>
</gene>
<dbReference type="AlphaFoldDB" id="A0A4Y7PU34"/>
<organism evidence="1 2">
    <name type="scientific">Rickenella mellea</name>
    <dbReference type="NCBI Taxonomy" id="50990"/>
    <lineage>
        <taxon>Eukaryota</taxon>
        <taxon>Fungi</taxon>
        <taxon>Dikarya</taxon>
        <taxon>Basidiomycota</taxon>
        <taxon>Agaricomycotina</taxon>
        <taxon>Agaricomycetes</taxon>
        <taxon>Hymenochaetales</taxon>
        <taxon>Rickenellaceae</taxon>
        <taxon>Rickenella</taxon>
    </lineage>
</organism>
<dbReference type="EMBL" id="ML170206">
    <property type="protein sequence ID" value="TDL18556.1"/>
    <property type="molecule type" value="Genomic_DNA"/>
</dbReference>
<evidence type="ECO:0000313" key="1">
    <source>
        <dbReference type="EMBL" id="TDL18556.1"/>
    </source>
</evidence>
<sequence length="318" mass="36067">MEFGGKRFNDTLRDAISAATSNIHNPNNLESHWYEVCNLVLTTLFHEGPGGRHTVCPQRFLQYREMVGGTAETRWKIPDFIVLDTIVEGSGRKRIIRLQLPRSTAEIKRWVTKVNSEEPDWNAIEALAEQALVHARRQARVALTTSPLDEVVALACVGFHWTFRIFRRAGTQSHPDLVDITFKEDPDAFERPGEQVQGWLQLQSKKSDKALLRLRAKLRQKPKVLLPAAPIPWPLPKPRLQWTQSTKSGKRSLYTFAPSLQTRIARSPSALPFPLPPPLGRSLLRAPSPFLTALRARTTVPAVIPSAQRVFAFLRRWL</sequence>
<name>A0A4Y7PU34_9AGAM</name>
<accession>A0A4Y7PU34</accession>
<dbReference type="Proteomes" id="UP000294933">
    <property type="component" value="Unassembled WGS sequence"/>
</dbReference>
<keyword evidence="2" id="KW-1185">Reference proteome</keyword>
<evidence type="ECO:0000313" key="2">
    <source>
        <dbReference type="Proteomes" id="UP000294933"/>
    </source>
</evidence>
<reference evidence="1 2" key="1">
    <citation type="submission" date="2018-06" db="EMBL/GenBank/DDBJ databases">
        <title>A transcriptomic atlas of mushroom development highlights an independent origin of complex multicellularity.</title>
        <authorList>
            <consortium name="DOE Joint Genome Institute"/>
            <person name="Krizsan K."/>
            <person name="Almasi E."/>
            <person name="Merenyi Z."/>
            <person name="Sahu N."/>
            <person name="Viragh M."/>
            <person name="Koszo T."/>
            <person name="Mondo S."/>
            <person name="Kiss B."/>
            <person name="Balint B."/>
            <person name="Kues U."/>
            <person name="Barry K."/>
            <person name="Hegedus J.C."/>
            <person name="Henrissat B."/>
            <person name="Johnson J."/>
            <person name="Lipzen A."/>
            <person name="Ohm R."/>
            <person name="Nagy I."/>
            <person name="Pangilinan J."/>
            <person name="Yan J."/>
            <person name="Xiong Y."/>
            <person name="Grigoriev I.V."/>
            <person name="Hibbett D.S."/>
            <person name="Nagy L.G."/>
        </authorList>
    </citation>
    <scope>NUCLEOTIDE SEQUENCE [LARGE SCALE GENOMIC DNA]</scope>
    <source>
        <strain evidence="1 2">SZMC22713</strain>
    </source>
</reference>
<proteinExistence type="predicted"/>
<protein>
    <submittedName>
        <fullName evidence="1">Uncharacterized protein</fullName>
    </submittedName>
</protein>
<dbReference type="VEuPathDB" id="FungiDB:BD410DRAFT_842731"/>